<dbReference type="Proteomes" id="UP000272560">
    <property type="component" value="Unassembled WGS sequence"/>
</dbReference>
<name>A0A3A5M9T5_9MICC</name>
<proteinExistence type="predicted"/>
<organism evidence="3 4">
    <name type="scientific">Arthrobacter cheniae</name>
    <dbReference type="NCBI Taxonomy" id="1258888"/>
    <lineage>
        <taxon>Bacteria</taxon>
        <taxon>Bacillati</taxon>
        <taxon>Actinomycetota</taxon>
        <taxon>Actinomycetes</taxon>
        <taxon>Micrococcales</taxon>
        <taxon>Micrococcaceae</taxon>
        <taxon>Arthrobacter</taxon>
    </lineage>
</organism>
<dbReference type="InterPro" id="IPR016047">
    <property type="entry name" value="M23ase_b-sheet_dom"/>
</dbReference>
<evidence type="ECO:0000313" key="4">
    <source>
        <dbReference type="Proteomes" id="UP000272560"/>
    </source>
</evidence>
<evidence type="ECO:0000256" key="1">
    <source>
        <dbReference type="SAM" id="MobiDB-lite"/>
    </source>
</evidence>
<dbReference type="InterPro" id="IPR011055">
    <property type="entry name" value="Dup_hybrid_motif"/>
</dbReference>
<dbReference type="EMBL" id="QZVT01000003">
    <property type="protein sequence ID" value="RJT81105.1"/>
    <property type="molecule type" value="Genomic_DNA"/>
</dbReference>
<dbReference type="Gene3D" id="2.70.70.10">
    <property type="entry name" value="Glucose Permease (Domain IIA)"/>
    <property type="match status" value="1"/>
</dbReference>
<accession>A0A3A5M9T5</accession>
<sequence length="164" mass="17475">MPHGRVGPDASDPRSPSDFVPEWSWPLPPTPAVLRFFERPPQKWKPGHRGVDLSTGGHAVPMTSPADGTVSFAGTVVDRGVLSIDHGGGRVSSFEPVSTELVKGQPVVRGETVATVAVAAVRGTSRSHCGGICLHWGVRVDGEYVDPLSFVTDRRPSVLLPLRP</sequence>
<evidence type="ECO:0000313" key="3">
    <source>
        <dbReference type="EMBL" id="RJT81105.1"/>
    </source>
</evidence>
<evidence type="ECO:0000259" key="2">
    <source>
        <dbReference type="Pfam" id="PF01551"/>
    </source>
</evidence>
<gene>
    <name evidence="3" type="ORF">D6T63_06275</name>
</gene>
<dbReference type="AlphaFoldDB" id="A0A3A5M9T5"/>
<feature type="domain" description="M23ase beta-sheet core" evidence="2">
    <location>
        <begin position="47"/>
        <end position="147"/>
    </location>
</feature>
<protein>
    <submittedName>
        <fullName evidence="3">M23 family metallopeptidase</fullName>
    </submittedName>
</protein>
<dbReference type="SUPFAM" id="SSF51261">
    <property type="entry name" value="Duplicated hybrid motif"/>
    <property type="match status" value="1"/>
</dbReference>
<dbReference type="Pfam" id="PF01551">
    <property type="entry name" value="Peptidase_M23"/>
    <property type="match status" value="1"/>
</dbReference>
<dbReference type="InterPro" id="IPR050570">
    <property type="entry name" value="Cell_wall_metabolism_enzyme"/>
</dbReference>
<comment type="caution">
    <text evidence="3">The sequence shown here is derived from an EMBL/GenBank/DDBJ whole genome shotgun (WGS) entry which is preliminary data.</text>
</comment>
<dbReference type="OrthoDB" id="5245088at2"/>
<dbReference type="GO" id="GO:0004222">
    <property type="term" value="F:metalloendopeptidase activity"/>
    <property type="evidence" value="ECO:0007669"/>
    <property type="project" value="TreeGrafter"/>
</dbReference>
<keyword evidence="4" id="KW-1185">Reference proteome</keyword>
<dbReference type="PANTHER" id="PTHR21666:SF270">
    <property type="entry name" value="MUREIN HYDROLASE ACTIVATOR ENVC"/>
    <property type="match status" value="1"/>
</dbReference>
<reference evidence="3 4" key="1">
    <citation type="submission" date="2018-09" db="EMBL/GenBank/DDBJ databases">
        <title>Novel species of Arthrobacter.</title>
        <authorList>
            <person name="Liu Q."/>
            <person name="Xin Y.-H."/>
        </authorList>
    </citation>
    <scope>NUCLEOTIDE SEQUENCE [LARGE SCALE GENOMIC DNA]</scope>
    <source>
        <strain evidence="3 4">Hz2</strain>
    </source>
</reference>
<dbReference type="PANTHER" id="PTHR21666">
    <property type="entry name" value="PEPTIDASE-RELATED"/>
    <property type="match status" value="1"/>
</dbReference>
<feature type="region of interest" description="Disordered" evidence="1">
    <location>
        <begin position="1"/>
        <end position="24"/>
    </location>
</feature>